<dbReference type="AlphaFoldDB" id="A0A2H0RBN4"/>
<reference evidence="1 2" key="1">
    <citation type="submission" date="2017-09" db="EMBL/GenBank/DDBJ databases">
        <title>Depth-based differentiation of microbial function through sediment-hosted aquifers and enrichment of novel symbionts in the deep terrestrial subsurface.</title>
        <authorList>
            <person name="Probst A.J."/>
            <person name="Ladd B."/>
            <person name="Jarett J.K."/>
            <person name="Geller-Mcgrath D.E."/>
            <person name="Sieber C.M."/>
            <person name="Emerson J.B."/>
            <person name="Anantharaman K."/>
            <person name="Thomas B.C."/>
            <person name="Malmstrom R."/>
            <person name="Stieglmeier M."/>
            <person name="Klingl A."/>
            <person name="Woyke T."/>
            <person name="Ryan C.M."/>
            <person name="Banfield J.F."/>
        </authorList>
    </citation>
    <scope>NUCLEOTIDE SEQUENCE [LARGE SCALE GENOMIC DNA]</scope>
    <source>
        <strain evidence="1">CG10_big_fil_rev_8_21_14_0_10_32_10</strain>
    </source>
</reference>
<dbReference type="SUPFAM" id="SSF53756">
    <property type="entry name" value="UDP-Glycosyltransferase/glycogen phosphorylase"/>
    <property type="match status" value="1"/>
</dbReference>
<evidence type="ECO:0000313" key="2">
    <source>
        <dbReference type="Proteomes" id="UP000230214"/>
    </source>
</evidence>
<organism evidence="1 2">
    <name type="scientific">candidate division WWE3 bacterium CG10_big_fil_rev_8_21_14_0_10_32_10</name>
    <dbReference type="NCBI Taxonomy" id="1975090"/>
    <lineage>
        <taxon>Bacteria</taxon>
        <taxon>Katanobacteria</taxon>
    </lineage>
</organism>
<protein>
    <recommendedName>
        <fullName evidence="3">Glycosyl transferase family 1 domain-containing protein</fullName>
    </recommendedName>
</protein>
<proteinExistence type="predicted"/>
<accession>A0A2H0RBN4</accession>
<evidence type="ECO:0008006" key="3">
    <source>
        <dbReference type="Google" id="ProtNLM"/>
    </source>
</evidence>
<evidence type="ECO:0000313" key="1">
    <source>
        <dbReference type="EMBL" id="PIR43225.1"/>
    </source>
</evidence>
<comment type="caution">
    <text evidence="1">The sequence shown here is derived from an EMBL/GenBank/DDBJ whole genome shotgun (WGS) entry which is preliminary data.</text>
</comment>
<sequence>MDNDEIKNSVFIIVTHILFRDIYKPNEMVEGPYTSVARSLEGKAKKLITIGIPLIGYKHPIFYGEENKKKSINIPSFLGLIPPVKYAVDFFVSLFLLAKMNYGHIDNKKVVVGVDPLSTLPAIILKPIFKYKLIFYSVDFNETRFKNNIMQKAYELLDKWASIYADQVWVVCDSLKNYKKTHFKVDSLYIPNSPRFDSKLSKAGRPKRTGNKLAWTGTLITDRQYGILFEAIENILKIRPDLEVYLVPIRDHEKFQKTIDDRNLKNVKVEKLTSRRAWQEYVAKCDIGLAVYDDKFGSTKYIEPLKIWDFMLCGVPFIISCEPSISKPVIDAKVCYLLGPANTFMDNEGLKKFLEKKNLDSLFNKCTNLSKEYAIDKKIIKSLENL</sequence>
<dbReference type="Proteomes" id="UP000230214">
    <property type="component" value="Unassembled WGS sequence"/>
</dbReference>
<name>A0A2H0RBN4_UNCKA</name>
<gene>
    <name evidence="1" type="ORF">COV24_03815</name>
</gene>
<dbReference type="Gene3D" id="3.40.50.2000">
    <property type="entry name" value="Glycogen Phosphorylase B"/>
    <property type="match status" value="1"/>
</dbReference>
<dbReference type="EMBL" id="PCXU01000032">
    <property type="protein sequence ID" value="PIR43225.1"/>
    <property type="molecule type" value="Genomic_DNA"/>
</dbReference>